<reference evidence="6" key="1">
    <citation type="submission" date="2019-08" db="EMBL/GenBank/DDBJ databases">
        <title>The improved chromosome-level genome for the pearl oyster Pinctada fucata martensii using PacBio sequencing and Hi-C.</title>
        <authorList>
            <person name="Zheng Z."/>
        </authorList>
    </citation>
    <scope>NUCLEOTIDE SEQUENCE</scope>
    <source>
        <strain evidence="6">ZZ-2019</strain>
        <tissue evidence="6">Adductor muscle</tissue>
    </source>
</reference>
<comment type="caution">
    <text evidence="6">The sequence shown here is derived from an EMBL/GenBank/DDBJ whole genome shotgun (WGS) entry which is preliminary data.</text>
</comment>
<proteinExistence type="inferred from homology"/>
<dbReference type="PANTHER" id="PTHR10188:SF6">
    <property type="entry name" value="N(4)-(BETA-N-ACETYLGLUCOSAMINYL)-L-ASPARAGINASE"/>
    <property type="match status" value="1"/>
</dbReference>
<evidence type="ECO:0008006" key="8">
    <source>
        <dbReference type="Google" id="ProtNLM"/>
    </source>
</evidence>
<evidence type="ECO:0000256" key="5">
    <source>
        <dbReference type="SAM" id="SignalP"/>
    </source>
</evidence>
<dbReference type="CDD" id="cd04513">
    <property type="entry name" value="Glycosylasparaginase"/>
    <property type="match status" value="1"/>
</dbReference>
<dbReference type="PANTHER" id="PTHR10188">
    <property type="entry name" value="L-ASPARAGINASE"/>
    <property type="match status" value="1"/>
</dbReference>
<evidence type="ECO:0000256" key="2">
    <source>
        <dbReference type="PIRSR" id="PIRSR600246-1"/>
    </source>
</evidence>
<accession>A0AA89BZP2</accession>
<dbReference type="Gene3D" id="3.60.20.30">
    <property type="entry name" value="(Glycosyl)asparaginase"/>
    <property type="match status" value="1"/>
</dbReference>
<keyword evidence="7" id="KW-1185">Reference proteome</keyword>
<name>A0AA89BZP2_PINIB</name>
<feature type="binding site" evidence="3">
    <location>
        <begin position="260"/>
        <end position="263"/>
    </location>
    <ligand>
        <name>substrate</name>
    </ligand>
</feature>
<sequence>MSRYLILALIYMLFLQQLASCYKFPIVINTWPFTNATKAAFHTIYDERKSYLDAIVAGCERCEIDECDGTVGPEGDPDESGEVTLDAMIMDGKTMDVGSVGCLRNISSAIRVARAVMDYTDHTLLVGELATNFAVEMGFKRTDISTGRAQAVYQKWLKNHCQPNYRQNVSPDPRSNCGPYSPNPTNWFQTNPHHESRSNKGIGPTNHDTIGMVVIDTQGNIASGTTTNGLGNKIPGRVGDSPVVGAGSYAENGKGGAAGTGDGDIMMRFLPAYSAVQMMGRGVDPMTAASQVLKPITAHYPKFAGAIITINSQGIFDISGRVRNTPLALPASGAQDARYSLRLCLLSLFTIWTND</sequence>
<evidence type="ECO:0000256" key="1">
    <source>
        <dbReference type="ARBA" id="ARBA00010872"/>
    </source>
</evidence>
<dbReference type="EMBL" id="VSWD01000006">
    <property type="protein sequence ID" value="KAK3100310.1"/>
    <property type="molecule type" value="Genomic_DNA"/>
</dbReference>
<evidence type="ECO:0000256" key="4">
    <source>
        <dbReference type="PIRSR" id="PIRSR600246-3"/>
    </source>
</evidence>
<dbReference type="Proteomes" id="UP001186944">
    <property type="component" value="Unassembled WGS sequence"/>
</dbReference>
<feature type="active site" description="Nucleophile" evidence="2">
    <location>
        <position position="209"/>
    </location>
</feature>
<evidence type="ECO:0000313" key="7">
    <source>
        <dbReference type="Proteomes" id="UP001186944"/>
    </source>
</evidence>
<evidence type="ECO:0000313" key="6">
    <source>
        <dbReference type="EMBL" id="KAK3100310.1"/>
    </source>
</evidence>
<dbReference type="Pfam" id="PF01112">
    <property type="entry name" value="Asparaginase_2"/>
    <property type="match status" value="1"/>
</dbReference>
<feature type="binding site" evidence="3">
    <location>
        <begin position="237"/>
        <end position="240"/>
    </location>
    <ligand>
        <name>substrate</name>
    </ligand>
</feature>
<gene>
    <name evidence="6" type="ORF">FSP39_017990</name>
</gene>
<protein>
    <recommendedName>
        <fullName evidence="8">N(4)-(Beta-N-acetylglucosaminyl)-L-asparaginase</fullName>
    </recommendedName>
</protein>
<comment type="similarity">
    <text evidence="1">Belongs to the Ntn-hydrolase family.</text>
</comment>
<feature type="chain" id="PRO_5041715489" description="N(4)-(Beta-N-acetylglucosaminyl)-L-asparaginase" evidence="5">
    <location>
        <begin position="22"/>
        <end position="355"/>
    </location>
</feature>
<dbReference type="GO" id="GO:0003948">
    <property type="term" value="F:N4-(beta-N-acetylglucosaminyl)-L-asparaginase activity"/>
    <property type="evidence" value="ECO:0007669"/>
    <property type="project" value="TreeGrafter"/>
</dbReference>
<dbReference type="AlphaFoldDB" id="A0AA89BZP2"/>
<dbReference type="SUPFAM" id="SSF56235">
    <property type="entry name" value="N-terminal nucleophile aminohydrolases (Ntn hydrolases)"/>
    <property type="match status" value="1"/>
</dbReference>
<dbReference type="GO" id="GO:0005764">
    <property type="term" value="C:lysosome"/>
    <property type="evidence" value="ECO:0007669"/>
    <property type="project" value="TreeGrafter"/>
</dbReference>
<organism evidence="6 7">
    <name type="scientific">Pinctada imbricata</name>
    <name type="common">Atlantic pearl-oyster</name>
    <name type="synonym">Pinctada martensii</name>
    <dbReference type="NCBI Taxonomy" id="66713"/>
    <lineage>
        <taxon>Eukaryota</taxon>
        <taxon>Metazoa</taxon>
        <taxon>Spiralia</taxon>
        <taxon>Lophotrochozoa</taxon>
        <taxon>Mollusca</taxon>
        <taxon>Bivalvia</taxon>
        <taxon>Autobranchia</taxon>
        <taxon>Pteriomorphia</taxon>
        <taxon>Pterioida</taxon>
        <taxon>Pterioidea</taxon>
        <taxon>Pteriidae</taxon>
        <taxon>Pinctada</taxon>
    </lineage>
</organism>
<dbReference type="InterPro" id="IPR000246">
    <property type="entry name" value="Peptidase_T2"/>
</dbReference>
<keyword evidence="5" id="KW-0732">Signal</keyword>
<feature type="site" description="Cleavage; by autolysis" evidence="4">
    <location>
        <begin position="208"/>
        <end position="209"/>
    </location>
</feature>
<feature type="signal peptide" evidence="5">
    <location>
        <begin position="1"/>
        <end position="21"/>
    </location>
</feature>
<evidence type="ECO:0000256" key="3">
    <source>
        <dbReference type="PIRSR" id="PIRSR600246-2"/>
    </source>
</evidence>
<dbReference type="InterPro" id="IPR029055">
    <property type="entry name" value="Ntn_hydrolases_N"/>
</dbReference>